<accession>A0A1B1YE29</accession>
<evidence type="ECO:0000256" key="3">
    <source>
        <dbReference type="ARBA" id="ARBA00012556"/>
    </source>
</evidence>
<dbReference type="RefSeq" id="WP_065821363.1">
    <property type="nucleotide sequence ID" value="NZ_CP014672.1"/>
</dbReference>
<name>A0A1B1YE29_THEST</name>
<protein>
    <recommendedName>
        <fullName evidence="3 7">Arabinogalactan endo-beta-1,4-galactanase</fullName>
        <ecNumber evidence="3 7">3.2.1.89</ecNumber>
    </recommendedName>
</protein>
<dbReference type="SUPFAM" id="SSF51445">
    <property type="entry name" value="(Trans)glycosidases"/>
    <property type="match status" value="1"/>
</dbReference>
<evidence type="ECO:0000256" key="6">
    <source>
        <dbReference type="ARBA" id="ARBA00023295"/>
    </source>
</evidence>
<dbReference type="Gene3D" id="2.60.120.260">
    <property type="entry name" value="Galactose-binding domain-like"/>
    <property type="match status" value="4"/>
</dbReference>
<reference evidence="10 11" key="1">
    <citation type="submission" date="2016-02" db="EMBL/GenBank/DDBJ databases">
        <title>Comparison of Clostridium stercorarium subspecies using comparative genomics and transcriptomics.</title>
        <authorList>
            <person name="Schellenberg J."/>
            <person name="Thallinger G."/>
            <person name="Levin D.B."/>
            <person name="Zhang X."/>
            <person name="Alvare G."/>
            <person name="Fristensky B."/>
            <person name="Sparling R."/>
        </authorList>
    </citation>
    <scope>NUCLEOTIDE SEQUENCE [LARGE SCALE GENOMIC DNA]</scope>
    <source>
        <strain evidence="10 11">DSM 2910</strain>
    </source>
</reference>
<evidence type="ECO:0000256" key="2">
    <source>
        <dbReference type="ARBA" id="ARBA00010687"/>
    </source>
</evidence>
<dbReference type="Proteomes" id="UP000092971">
    <property type="component" value="Chromosome"/>
</dbReference>
<dbReference type="GO" id="GO:0045493">
    <property type="term" value="P:xylan catabolic process"/>
    <property type="evidence" value="ECO:0007669"/>
    <property type="project" value="UniProtKB-KW"/>
</dbReference>
<dbReference type="SUPFAM" id="SSF49464">
    <property type="entry name" value="Carboxypeptidase regulatory domain-like"/>
    <property type="match status" value="1"/>
</dbReference>
<dbReference type="Pfam" id="PF00395">
    <property type="entry name" value="SLH"/>
    <property type="match status" value="3"/>
</dbReference>
<dbReference type="InterPro" id="IPR001119">
    <property type="entry name" value="SLH_dom"/>
</dbReference>
<feature type="domain" description="SLH" evidence="9">
    <location>
        <begin position="1625"/>
        <end position="1688"/>
    </location>
</feature>
<dbReference type="InterPro" id="IPR008969">
    <property type="entry name" value="CarboxyPept-like_regulatory"/>
</dbReference>
<evidence type="ECO:0000256" key="5">
    <source>
        <dbReference type="ARBA" id="ARBA00022801"/>
    </source>
</evidence>
<dbReference type="Pfam" id="PF07745">
    <property type="entry name" value="Glyco_hydro_53"/>
    <property type="match status" value="1"/>
</dbReference>
<evidence type="ECO:0000256" key="1">
    <source>
        <dbReference type="ARBA" id="ARBA00001695"/>
    </source>
</evidence>
<comment type="similarity">
    <text evidence="2 7">Belongs to the glycosyl hydrolase 53 family.</text>
</comment>
<feature type="domain" description="SLH" evidence="9">
    <location>
        <begin position="1752"/>
        <end position="1808"/>
    </location>
</feature>
<dbReference type="OrthoDB" id="9768786at2"/>
<comment type="catalytic activity">
    <reaction evidence="1 7">
        <text>The enzyme specifically hydrolyzes (1-&gt;4)-beta-D-galactosidic linkages in type I arabinogalactans.</text>
        <dbReference type="EC" id="3.2.1.89"/>
    </reaction>
</comment>
<feature type="domain" description="SLH" evidence="9">
    <location>
        <begin position="1689"/>
        <end position="1747"/>
    </location>
</feature>
<dbReference type="GO" id="GO:0015926">
    <property type="term" value="F:glucosidase activity"/>
    <property type="evidence" value="ECO:0007669"/>
    <property type="project" value="InterPro"/>
</dbReference>
<dbReference type="SUPFAM" id="SSF49452">
    <property type="entry name" value="Starch-binding domain-like"/>
    <property type="match status" value="2"/>
</dbReference>
<organism evidence="10 11">
    <name type="scientific">Thermoclostridium stercorarium subsp. thermolacticum DSM 2910</name>
    <dbReference type="NCBI Taxonomy" id="1121336"/>
    <lineage>
        <taxon>Bacteria</taxon>
        <taxon>Bacillati</taxon>
        <taxon>Bacillota</taxon>
        <taxon>Clostridia</taxon>
        <taxon>Eubacteriales</taxon>
        <taxon>Oscillospiraceae</taxon>
        <taxon>Thermoclostridium</taxon>
    </lineage>
</organism>
<evidence type="ECO:0000256" key="8">
    <source>
        <dbReference type="SAM" id="MobiDB-lite"/>
    </source>
</evidence>
<evidence type="ECO:0000313" key="11">
    <source>
        <dbReference type="Proteomes" id="UP000092971"/>
    </source>
</evidence>
<evidence type="ECO:0000259" key="9">
    <source>
        <dbReference type="PROSITE" id="PS51272"/>
    </source>
</evidence>
<evidence type="ECO:0000256" key="4">
    <source>
        <dbReference type="ARBA" id="ARBA00022737"/>
    </source>
</evidence>
<feature type="compositionally biased region" description="Pro residues" evidence="8">
    <location>
        <begin position="1365"/>
        <end position="1395"/>
    </location>
</feature>
<gene>
    <name evidence="10" type="ORF">CSTERTH_08300</name>
</gene>
<dbReference type="PROSITE" id="PS51272">
    <property type="entry name" value="SLH"/>
    <property type="match status" value="3"/>
</dbReference>
<dbReference type="EC" id="3.2.1.89" evidence="3 7"/>
<dbReference type="Gene3D" id="3.20.20.80">
    <property type="entry name" value="Glycosidases"/>
    <property type="match status" value="1"/>
</dbReference>
<keyword evidence="10" id="KW-0858">Xylan degradation</keyword>
<sequence>MRNRDPKLKGLAGLLVFFLLVHVIVLPPAVVSAEEEIPVPNGNFEDEVNTAWVLKGDGVEIKPYWDYDYNSGTEGKRLAFWHSEPYTATAEQTIKGLKNGIYTLKAYVMCGGTHRESYMYVKDFCDGESVERVDIKDTSNRWVEISLRVGVTNGQMTIGFYDDGEANAWYNADTVTLVREKEIELLELPVEIPVPNGDFENDTESWEITVADYVYSDAYNVDSGWDWNGEGIGTGKKLNFWSEEAFEVDIRQTITGLENGLYTVSAWTCDDDGRIEYTMYVQDHGFSSVKIGVKNGQWRQNTVDVIVADNKLTVGFYYKGNAKAWAAVDHITLIKKGELEGEKQSEKISVPNGDFEKDFDNWVVKGDAGAAFIDYNSPYEGQKCLGYWYDDDYTVDTYQIITGLENGYYTLTAWTYSGGSHDACYLYAEPAWVSESRTGVPKSEGWTQVFIRGIHVTDGTLRIGLYCEGKEGSWVKVDKMELVKDDRSFDFLIGGDVSQVSYVEAMGGKFYDTDGNEKDVFQILKENGHNVVRLRIYNNPGKGRGDGSYYLAENFMNKDDILRLARRAKSAGFKIVLTFHYSDYWTNGATQIIPHDWQKIIAGIPDDEGKVDKLEELVYEYTKEIMEAMAKQGTTPEFVSLGNEIQEGMLYPYGKAASATWPNLARFLKAGYNAVKEVSPSTKVIIHLDDAGNYSKYYSFFDNCEKYGVEYDIIGPSYYPFWTGRDVKTVVAFCNNLITRYNKDILIIETGYKWNPVLPDGTPGQLTHNGPYENIYPSSPEGQRDFMYELLNGLKSGKDGRIIGDLYWDPVMIEVPGVGWAFREWDDKADVNVVSNTTLFDFDGRALPVFQAYKFNTQGTETGIVSGTVKGEYGRRISDAVVTLSIGGKNYTARTDKYGNYMFFGVEPNSDGDIAAEKSGYKGGRVSSVTVVRGRITYTEDIILTGGAVSGKVTDERGNPVKDAWVRIDTGEELFETVTDSDGNYIIGDLPESYTGYKVTAGKTGYLPDQANSGRIVTGDRVQNVNLTLILNSGAISGKVTDLFGNPVEGATVSVEVDNTVLSDVTDASGEYRIEHVTAGEGYTVRASKEKYLDGIRENVTVKVGETTQNIDITVIYNIGAIEGIVLDSGRKAVAGAKVTAVSGNERYTTITDDKGRFVLNEVEAGRKYTITAGKDGYFEGKVEDIEVLLNKTTLNVIIILQNKIPVKNWSFEEEPTGDEPIPGWTFTGTKGATYRQDRRFFGNDAPDGYYSLSTWSEEPFVSDVCQTITGLENGLYTFSAYIYHGITKNAYIYAKDGTGKEVRESFPPAGGWRKVSLDFEVTSGEITIGFYQDANAGDWACIDAVTLGYSGPVEAEPEPEPETEPVPTPAPFPEPAPEPEPTPVPTQVPVPTTTPAPESRSGRAPKADGTDSSQTPVNTVKDGSISVKIAKYDTAAGEVKASYITESEFKCAMDSALTGPDGAKTVVINVPEADNAKIYTLVLPKMALTLNNPRVNIEVDTKLGTLVLPACIFTEEEIKNAYYVQLSFGVFDRTGGVSGNRPVISFTLSVNGKDIKWENPDFPVLISVRYEPAEDEAEETEYISVRYINDDGTTSPIPGGRYNAETGMLKFRTIRTGSFMVELIKVTFNDISAVPWAVKPIEVLASKGVIDGMPDTGFKPHAGITRGEYIMWLIRTLDLTAKYDGNFDDVTREDIYYHELGIARKLGIAEGTGNNRYNPNDTITRQDLMVLTAKALEAAGINLAKGSEDDIAGFGDASEVSGYAVPYVATLVKNGLIKGDGKNLSPGRMTTKAEAAALLYRIYHRAQ</sequence>
<dbReference type="Gene3D" id="2.60.40.1120">
    <property type="entry name" value="Carboxypeptidase-like, regulatory domain"/>
    <property type="match status" value="4"/>
</dbReference>
<dbReference type="PANTHER" id="PTHR34983:SF1">
    <property type="entry name" value="ARABINOGALACTAN ENDO-BETA-1,4-GALACTANASE A"/>
    <property type="match status" value="1"/>
</dbReference>
<keyword evidence="10" id="KW-0119">Carbohydrate metabolism</keyword>
<dbReference type="InterPro" id="IPR011683">
    <property type="entry name" value="Glyco_hydro_53"/>
</dbReference>
<dbReference type="PANTHER" id="PTHR34983">
    <property type="entry name" value="ARABINOGALACTAN ENDO-BETA-1,4-GALACTANASE A"/>
    <property type="match status" value="1"/>
</dbReference>
<dbReference type="InterPro" id="IPR017853">
    <property type="entry name" value="GH"/>
</dbReference>
<dbReference type="GO" id="GO:0030246">
    <property type="term" value="F:carbohydrate binding"/>
    <property type="evidence" value="ECO:0007669"/>
    <property type="project" value="InterPro"/>
</dbReference>
<keyword evidence="10" id="KW-0624">Polysaccharide degradation</keyword>
<dbReference type="GO" id="GO:0045490">
    <property type="term" value="P:pectin catabolic process"/>
    <property type="evidence" value="ECO:0007669"/>
    <property type="project" value="TreeGrafter"/>
</dbReference>
<feature type="region of interest" description="Disordered" evidence="8">
    <location>
        <begin position="1352"/>
        <end position="1420"/>
    </location>
</feature>
<keyword evidence="5 7" id="KW-0378">Hydrolase</keyword>
<dbReference type="Pfam" id="PF13620">
    <property type="entry name" value="CarboxypepD_reg"/>
    <property type="match status" value="4"/>
</dbReference>
<keyword evidence="4" id="KW-0677">Repeat</keyword>
<dbReference type="InterPro" id="IPR013784">
    <property type="entry name" value="Carb-bd-like_fold"/>
</dbReference>
<evidence type="ECO:0000256" key="7">
    <source>
        <dbReference type="RuleBase" id="RU361192"/>
    </source>
</evidence>
<evidence type="ECO:0000313" key="10">
    <source>
        <dbReference type="EMBL" id="ANW99026.1"/>
    </source>
</evidence>
<dbReference type="EMBL" id="CP014672">
    <property type="protein sequence ID" value="ANW99026.1"/>
    <property type="molecule type" value="Genomic_DNA"/>
</dbReference>
<keyword evidence="6 7" id="KW-0326">Glycosidase</keyword>
<dbReference type="GO" id="GO:0031218">
    <property type="term" value="F:arabinogalactan endo-1,4-beta-galactosidase activity"/>
    <property type="evidence" value="ECO:0007669"/>
    <property type="project" value="UniProtKB-EC"/>
</dbReference>
<proteinExistence type="inferred from homology"/>